<accession>A0A0B8P857</accession>
<evidence type="ECO:0000313" key="2">
    <source>
        <dbReference type="Proteomes" id="UP000031670"/>
    </source>
</evidence>
<dbReference type="EMBL" id="BBSA01000007">
    <property type="protein sequence ID" value="GAM63030.1"/>
    <property type="molecule type" value="Genomic_DNA"/>
</dbReference>
<dbReference type="Proteomes" id="UP000031670">
    <property type="component" value="Unassembled WGS sequence"/>
</dbReference>
<reference evidence="1 2" key="2">
    <citation type="submission" date="2015-01" db="EMBL/GenBank/DDBJ databases">
        <authorList>
            <consortium name="NBRP consortium"/>
            <person name="Sawabe T."/>
            <person name="Meirelles P."/>
            <person name="Feng G."/>
            <person name="Sayaka M."/>
            <person name="Hattori M."/>
            <person name="Ohkuma M."/>
        </authorList>
    </citation>
    <scope>NUCLEOTIDE SEQUENCE [LARGE SCALE GENOMIC DNA]</scope>
    <source>
        <strain evidence="1 2">JCM19232</strain>
    </source>
</reference>
<evidence type="ECO:0000313" key="1">
    <source>
        <dbReference type="EMBL" id="GAM63030.1"/>
    </source>
</evidence>
<dbReference type="AlphaFoldDB" id="A0A0B8P857"/>
<name>A0A0B8P857_9VIBR</name>
<sequence>MAYYGVGLFFEIESQAHLVAAFRGLKLFDVALQKKNENIESVEIHMFFFDQRA</sequence>
<gene>
    <name evidence="1" type="ORF">JCM19232_4707</name>
</gene>
<reference evidence="1 2" key="1">
    <citation type="submission" date="2015-01" db="EMBL/GenBank/DDBJ databases">
        <title>Vibrio sp. C5 JCM 19232 whole genome shotgun sequence.</title>
        <authorList>
            <person name="Sawabe T."/>
            <person name="Meirelles P."/>
            <person name="Feng G."/>
            <person name="Sayaka M."/>
            <person name="Hattori M."/>
            <person name="Ohkuma M."/>
        </authorList>
    </citation>
    <scope>NUCLEOTIDE SEQUENCE [LARGE SCALE GENOMIC DNA]</scope>
    <source>
        <strain evidence="1 2">JCM19232</strain>
    </source>
</reference>
<organism evidence="1 2">
    <name type="scientific">Vibrio ishigakensis</name>
    <dbReference type="NCBI Taxonomy" id="1481914"/>
    <lineage>
        <taxon>Bacteria</taxon>
        <taxon>Pseudomonadati</taxon>
        <taxon>Pseudomonadota</taxon>
        <taxon>Gammaproteobacteria</taxon>
        <taxon>Vibrionales</taxon>
        <taxon>Vibrionaceae</taxon>
        <taxon>Vibrio</taxon>
    </lineage>
</organism>
<comment type="caution">
    <text evidence="1">The sequence shown here is derived from an EMBL/GenBank/DDBJ whole genome shotgun (WGS) entry which is preliminary data.</text>
</comment>
<proteinExistence type="predicted"/>
<protein>
    <submittedName>
        <fullName evidence="1">Uncharacterized protein</fullName>
    </submittedName>
</protein>